<dbReference type="PROSITE" id="PS50135">
    <property type="entry name" value="ZF_ZZ_2"/>
    <property type="match status" value="1"/>
</dbReference>
<dbReference type="CDD" id="cd02340">
    <property type="entry name" value="ZZ_NBR1_like"/>
    <property type="match status" value="1"/>
</dbReference>
<keyword evidence="3" id="KW-0862">Zinc</keyword>
<dbReference type="PANTHER" id="PTHR15090">
    <property type="entry name" value="SEQUESTOSOME 1-RELATED"/>
    <property type="match status" value="1"/>
</dbReference>
<evidence type="ECO:0000256" key="3">
    <source>
        <dbReference type="ARBA" id="ARBA00022833"/>
    </source>
</evidence>
<dbReference type="InterPro" id="IPR052260">
    <property type="entry name" value="Autophagy_Rcpt_SigReg"/>
</dbReference>
<comment type="caution">
    <text evidence="7">The sequence shown here is derived from an EMBL/GenBank/DDBJ whole genome shotgun (WGS) entry which is preliminary data.</text>
</comment>
<dbReference type="EMBL" id="BDGI01000175">
    <property type="protein sequence ID" value="GAV30366.1"/>
    <property type="molecule type" value="Genomic_DNA"/>
</dbReference>
<organism evidence="7 8">
    <name type="scientific">Pichia membranifaciens</name>
    <dbReference type="NCBI Taxonomy" id="4926"/>
    <lineage>
        <taxon>Eukaryota</taxon>
        <taxon>Fungi</taxon>
        <taxon>Dikarya</taxon>
        <taxon>Ascomycota</taxon>
        <taxon>Saccharomycotina</taxon>
        <taxon>Pichiomycetes</taxon>
        <taxon>Pichiales</taxon>
        <taxon>Pichiaceae</taxon>
        <taxon>Pichia</taxon>
    </lineage>
</organism>
<dbReference type="SMART" id="SM00291">
    <property type="entry name" value="ZnF_ZZ"/>
    <property type="match status" value="1"/>
</dbReference>
<protein>
    <recommendedName>
        <fullName evidence="6">ZZ-type domain-containing protein</fullName>
    </recommendedName>
</protein>
<evidence type="ECO:0000256" key="5">
    <source>
        <dbReference type="SAM" id="MobiDB-lite"/>
    </source>
</evidence>
<evidence type="ECO:0000256" key="4">
    <source>
        <dbReference type="PROSITE-ProRule" id="PRU00228"/>
    </source>
</evidence>
<evidence type="ECO:0000259" key="6">
    <source>
        <dbReference type="PROSITE" id="PS50135"/>
    </source>
</evidence>
<keyword evidence="8" id="KW-1185">Reference proteome</keyword>
<dbReference type="Gene3D" id="3.30.60.90">
    <property type="match status" value="1"/>
</dbReference>
<dbReference type="SUPFAM" id="SSF57850">
    <property type="entry name" value="RING/U-box"/>
    <property type="match status" value="1"/>
</dbReference>
<reference evidence="7 8" key="1">
    <citation type="submission" date="2016-08" db="EMBL/GenBank/DDBJ databases">
        <title>Whole genome shotgun sequence of Pichia membranifaciens KS47-1.</title>
        <authorList>
            <person name="Konishi M."/>
            <person name="Ishida M."/>
            <person name="Arakawa T."/>
            <person name="Kato Y."/>
            <person name="Horiuchi J."/>
        </authorList>
    </citation>
    <scope>NUCLEOTIDE SEQUENCE [LARGE SCALE GENOMIC DNA]</scope>
    <source>
        <strain evidence="7 8">KS47-1</strain>
    </source>
</reference>
<dbReference type="InterPro" id="IPR000433">
    <property type="entry name" value="Znf_ZZ"/>
</dbReference>
<feature type="domain" description="ZZ-type" evidence="6">
    <location>
        <begin position="165"/>
        <end position="220"/>
    </location>
</feature>
<evidence type="ECO:0000256" key="1">
    <source>
        <dbReference type="ARBA" id="ARBA00022723"/>
    </source>
</evidence>
<keyword evidence="2 4" id="KW-0863">Zinc-finger</keyword>
<dbReference type="PROSITE" id="PS01357">
    <property type="entry name" value="ZF_ZZ_1"/>
    <property type="match status" value="1"/>
</dbReference>
<keyword evidence="1" id="KW-0479">Metal-binding</keyword>
<accession>A0A1Q2YLD5</accession>
<dbReference type="Pfam" id="PF00569">
    <property type="entry name" value="ZZ"/>
    <property type="match status" value="1"/>
</dbReference>
<dbReference type="Proteomes" id="UP000186136">
    <property type="component" value="Unassembled WGS sequence"/>
</dbReference>
<feature type="region of interest" description="Disordered" evidence="5">
    <location>
        <begin position="397"/>
        <end position="431"/>
    </location>
</feature>
<feature type="compositionally biased region" description="Basic and acidic residues" evidence="5">
    <location>
        <begin position="397"/>
        <end position="406"/>
    </location>
</feature>
<name>A0A1Q2YLD5_9ASCO</name>
<dbReference type="GO" id="GO:0008270">
    <property type="term" value="F:zinc ion binding"/>
    <property type="evidence" value="ECO:0007669"/>
    <property type="project" value="UniProtKB-KW"/>
</dbReference>
<dbReference type="AlphaFoldDB" id="A0A1Q2YLD5"/>
<feature type="region of interest" description="Disordered" evidence="5">
    <location>
        <begin position="13"/>
        <end position="39"/>
    </location>
</feature>
<dbReference type="InterPro" id="IPR043145">
    <property type="entry name" value="Znf_ZZ_sf"/>
</dbReference>
<gene>
    <name evidence="7" type="ORF">PMKS-003877</name>
</gene>
<evidence type="ECO:0000313" key="7">
    <source>
        <dbReference type="EMBL" id="GAV30366.1"/>
    </source>
</evidence>
<evidence type="ECO:0000313" key="8">
    <source>
        <dbReference type="Proteomes" id="UP000186136"/>
    </source>
</evidence>
<evidence type="ECO:0000256" key="2">
    <source>
        <dbReference type="ARBA" id="ARBA00022771"/>
    </source>
</evidence>
<sequence>MLQVRNSILDKLDRDSRKASAATENLSAEDDSKSSDDELFLDSNATTDTASVLSREPLRSSNPLELLAIPSTINASEQLDCLIDIIKSYLDPGNFDKHLSVLLEGINDLKTNLSDNIEPLNQKLDDLCTSILQLTTSSVSQADESSSISQSSSSSTQLPRCNVTHSSVICDGCDQPVKGFRYKCVQCYNYDLCEECDSKCFESQGHSKTHQMLRIFLDERPFPFANTSNPSSTPKAFDFYEPLWTCKDIYSVPNSEYKSYAFKTFDPSASTNNNSSSSELSASIWVEDFRYLNISLNSKLDEYNILMSIYFDDNAMEPIENLEINFKSSSTVFHLDLFDYIKPLTDTLAYKFTTSCIDVFYLQIISGGKRYLFQPDEQTLKTGKLCGVFNLIEEGTKQEPSLKKEEEEKEGSDDDSKMDIEPFDDGNVDGANDIIKDEIKGLDGELVLEKETDFTPSVSNSSLEFEKEKADFNFDSDIESFHSATNPDSVSITQFKTFAPKYEFEMLGYYVLDFNTNDLEVRVRSTVSMDPKELISLSIIDYKGTSFTSELVSQGNDILIARFPNWRYGDFQLKIREAIVHYKAYDYEIFVSSLSAKTTSEKSTEPELETSVTEKSELVIPQLGAQQQESEYVFISRTESLVDDDSDYSILSVDDEKDGDRHFQ</sequence>
<dbReference type="OrthoDB" id="4094046at2759"/>
<proteinExistence type="predicted"/>